<dbReference type="Gene3D" id="3.40.190.10">
    <property type="entry name" value="Periplasmic binding protein-like II"/>
    <property type="match status" value="2"/>
</dbReference>
<dbReference type="RefSeq" id="WP_057778461.1">
    <property type="nucleotide sequence ID" value="NZ_AYYY01000025.1"/>
</dbReference>
<comment type="similarity">
    <text evidence="1">Belongs to the LysR transcriptional regulatory family.</text>
</comment>
<name>A0A0R2AB41_9LACO</name>
<protein>
    <submittedName>
        <fullName evidence="6">Transcriptional regulator</fullName>
    </submittedName>
</protein>
<dbReference type="InterPro" id="IPR000847">
    <property type="entry name" value="LysR_HTH_N"/>
</dbReference>
<dbReference type="SUPFAM" id="SSF46785">
    <property type="entry name" value="Winged helix' DNA-binding domain"/>
    <property type="match status" value="1"/>
</dbReference>
<proteinExistence type="inferred from homology"/>
<dbReference type="PANTHER" id="PTHR30126">
    <property type="entry name" value="HTH-TYPE TRANSCRIPTIONAL REGULATOR"/>
    <property type="match status" value="1"/>
</dbReference>
<evidence type="ECO:0000256" key="2">
    <source>
        <dbReference type="ARBA" id="ARBA00023015"/>
    </source>
</evidence>
<feature type="domain" description="HTH lysR-type" evidence="5">
    <location>
        <begin position="1"/>
        <end position="58"/>
    </location>
</feature>
<dbReference type="PATRIC" id="fig|1423813.3.peg.1467"/>
<keyword evidence="3" id="KW-0238">DNA-binding</keyword>
<dbReference type="EMBL" id="AYYY01000025">
    <property type="protein sequence ID" value="KRM61371.1"/>
    <property type="molecule type" value="Genomic_DNA"/>
</dbReference>
<evidence type="ECO:0000313" key="6">
    <source>
        <dbReference type="EMBL" id="KRM61371.1"/>
    </source>
</evidence>
<dbReference type="InterPro" id="IPR036390">
    <property type="entry name" value="WH_DNA-bd_sf"/>
</dbReference>
<evidence type="ECO:0000256" key="4">
    <source>
        <dbReference type="ARBA" id="ARBA00023163"/>
    </source>
</evidence>
<dbReference type="Gene3D" id="1.10.10.10">
    <property type="entry name" value="Winged helix-like DNA-binding domain superfamily/Winged helix DNA-binding domain"/>
    <property type="match status" value="1"/>
</dbReference>
<dbReference type="Pfam" id="PF03466">
    <property type="entry name" value="LysR_substrate"/>
    <property type="match status" value="1"/>
</dbReference>
<evidence type="ECO:0000313" key="7">
    <source>
        <dbReference type="Proteomes" id="UP000051733"/>
    </source>
</evidence>
<evidence type="ECO:0000259" key="5">
    <source>
        <dbReference type="PROSITE" id="PS50931"/>
    </source>
</evidence>
<accession>A0A0R2AB41</accession>
<keyword evidence="2" id="KW-0805">Transcription regulation</keyword>
<keyword evidence="4" id="KW-0804">Transcription</keyword>
<dbReference type="SUPFAM" id="SSF53850">
    <property type="entry name" value="Periplasmic binding protein-like II"/>
    <property type="match status" value="1"/>
</dbReference>
<keyword evidence="7" id="KW-1185">Reference proteome</keyword>
<dbReference type="Pfam" id="PF00126">
    <property type="entry name" value="HTH_1"/>
    <property type="match status" value="1"/>
</dbReference>
<gene>
    <name evidence="6" type="ORF">FC26_GL001441</name>
</gene>
<dbReference type="OrthoDB" id="9785745at2"/>
<dbReference type="InterPro" id="IPR036388">
    <property type="entry name" value="WH-like_DNA-bd_sf"/>
</dbReference>
<dbReference type="InterPro" id="IPR005119">
    <property type="entry name" value="LysR_subst-bd"/>
</dbReference>
<sequence>MLDKRYQTLDLIAETRSFTKAAEKLFITQPAVSQQIRSLETELGFPLITKVHNHIEMTPAGQSLADYAHQVQLESTKVLKQVHSTTDQRPIRLGCTLSLSSSMLPQLVTQLSTMSPLITTQVANTGAILSALRNGTIDFGLVEGNFNKEEFDAIHILDEPFVGVTSAHHPLAQLTHVTLDDLIDVALLIRESGSGTRNIFANWLATQNYRVHDFHQIIEIGNPSPIIKLLLSGFGVSFMYRSLVHHELKNGQLIELPVTDFSIQHPINLVYLKDSYFAEDYQQIATLIQPSSFTETRDRKPSAAKKSK</sequence>
<dbReference type="Proteomes" id="UP000051733">
    <property type="component" value="Unassembled WGS sequence"/>
</dbReference>
<comment type="caution">
    <text evidence="6">The sequence shown here is derived from an EMBL/GenBank/DDBJ whole genome shotgun (WGS) entry which is preliminary data.</text>
</comment>
<organism evidence="6 7">
    <name type="scientific">Paucilactobacillus vaccinostercus DSM 20634</name>
    <dbReference type="NCBI Taxonomy" id="1423813"/>
    <lineage>
        <taxon>Bacteria</taxon>
        <taxon>Bacillati</taxon>
        <taxon>Bacillota</taxon>
        <taxon>Bacilli</taxon>
        <taxon>Lactobacillales</taxon>
        <taxon>Lactobacillaceae</taxon>
        <taxon>Paucilactobacillus</taxon>
    </lineage>
</organism>
<dbReference type="PRINTS" id="PR00039">
    <property type="entry name" value="HTHLYSR"/>
</dbReference>
<dbReference type="PANTHER" id="PTHR30126:SF40">
    <property type="entry name" value="HTH-TYPE TRANSCRIPTIONAL REGULATOR GLTR"/>
    <property type="match status" value="1"/>
</dbReference>
<dbReference type="STRING" id="1423813.FC26_GL001441"/>
<evidence type="ECO:0000256" key="3">
    <source>
        <dbReference type="ARBA" id="ARBA00023125"/>
    </source>
</evidence>
<dbReference type="PROSITE" id="PS50931">
    <property type="entry name" value="HTH_LYSR"/>
    <property type="match status" value="1"/>
</dbReference>
<dbReference type="GO" id="GO:0003700">
    <property type="term" value="F:DNA-binding transcription factor activity"/>
    <property type="evidence" value="ECO:0007669"/>
    <property type="project" value="InterPro"/>
</dbReference>
<dbReference type="GO" id="GO:0000976">
    <property type="term" value="F:transcription cis-regulatory region binding"/>
    <property type="evidence" value="ECO:0007669"/>
    <property type="project" value="TreeGrafter"/>
</dbReference>
<reference evidence="6 7" key="1">
    <citation type="journal article" date="2015" name="Genome Announc.">
        <title>Expanding the biotechnology potential of lactobacilli through comparative genomics of 213 strains and associated genera.</title>
        <authorList>
            <person name="Sun Z."/>
            <person name="Harris H.M."/>
            <person name="McCann A."/>
            <person name="Guo C."/>
            <person name="Argimon S."/>
            <person name="Zhang W."/>
            <person name="Yang X."/>
            <person name="Jeffery I.B."/>
            <person name="Cooney J.C."/>
            <person name="Kagawa T.F."/>
            <person name="Liu W."/>
            <person name="Song Y."/>
            <person name="Salvetti E."/>
            <person name="Wrobel A."/>
            <person name="Rasinkangas P."/>
            <person name="Parkhill J."/>
            <person name="Rea M.C."/>
            <person name="O'Sullivan O."/>
            <person name="Ritari J."/>
            <person name="Douillard F.P."/>
            <person name="Paul Ross R."/>
            <person name="Yang R."/>
            <person name="Briner A.E."/>
            <person name="Felis G.E."/>
            <person name="de Vos W.M."/>
            <person name="Barrangou R."/>
            <person name="Klaenhammer T.R."/>
            <person name="Caufield P.W."/>
            <person name="Cui Y."/>
            <person name="Zhang H."/>
            <person name="O'Toole P.W."/>
        </authorList>
    </citation>
    <scope>NUCLEOTIDE SEQUENCE [LARGE SCALE GENOMIC DNA]</scope>
    <source>
        <strain evidence="6 7">DSM 20634</strain>
    </source>
</reference>
<evidence type="ECO:0000256" key="1">
    <source>
        <dbReference type="ARBA" id="ARBA00009437"/>
    </source>
</evidence>
<dbReference type="AlphaFoldDB" id="A0A0R2AB41"/>